<dbReference type="GO" id="GO:0052689">
    <property type="term" value="F:carboxylic ester hydrolase activity"/>
    <property type="evidence" value="ECO:0007669"/>
    <property type="project" value="UniProtKB-KW"/>
</dbReference>
<dbReference type="EC" id="3.1.1.-" evidence="5"/>
<evidence type="ECO:0000259" key="6">
    <source>
        <dbReference type="Pfam" id="PF00135"/>
    </source>
</evidence>
<gene>
    <name evidence="7" type="ORF">DSTB1V02_LOCUS12404</name>
</gene>
<comment type="similarity">
    <text evidence="1 5">Belongs to the type-B carboxylesterase/lipase family.</text>
</comment>
<dbReference type="AlphaFoldDB" id="A0A7R9AEA5"/>
<accession>A0A7R9AEA5</accession>
<evidence type="ECO:0000256" key="1">
    <source>
        <dbReference type="ARBA" id="ARBA00005964"/>
    </source>
</evidence>
<dbReference type="Pfam" id="PF00135">
    <property type="entry name" value="COesterase"/>
    <property type="match status" value="1"/>
</dbReference>
<protein>
    <recommendedName>
        <fullName evidence="5">Carboxylic ester hydrolase</fullName>
        <ecNumber evidence="5">3.1.1.-</ecNumber>
    </recommendedName>
</protein>
<dbReference type="EMBL" id="CAJPEV010004668">
    <property type="protein sequence ID" value="CAG0902143.1"/>
    <property type="molecule type" value="Genomic_DNA"/>
</dbReference>
<dbReference type="PROSITE" id="PS00941">
    <property type="entry name" value="CARBOXYLESTERASE_B_2"/>
    <property type="match status" value="1"/>
</dbReference>
<keyword evidence="3 5" id="KW-0378">Hydrolase</keyword>
<keyword evidence="5" id="KW-0732">Signal</keyword>
<proteinExistence type="inferred from homology"/>
<dbReference type="PROSITE" id="PS00122">
    <property type="entry name" value="CARBOXYLESTERASE_B_1"/>
    <property type="match status" value="1"/>
</dbReference>
<sequence length="567" mass="64192">MFGISACIAIALLCFSGCVLSDDIVVRLPQGDLRGKEARSSGEHRYYSFQGIPYAEPPVGELRFKPPERHRGWSGTRDATLEGSVCTQLDDFFFNKGIEGGEDCLFLNVFTRKVPKEGEENPRMAVMVWIHGGGFIIGSSHSLIYNPGYLMDYDIVLVTINYRLNIFGFLSTEDEHAHGNYGMLDQIQALKWVQENVEHFGGDPSRVTIFGESAGGASVHLLVLSPLARGLFANAIAMSGVATDAWAVQWEAREAAERLGEMVGCPKDSSRALVECLRTKDARELVAKAPMFHLWTIMPLTFTPRVDSEAESPFLPDDPKILLREGRFAKVPFMTGVTREEGLFLTQPALLNETLLTAMDENWDYYCSRMFLEKTEDNGDYCSRLRKQYFGDQPINRHNRYELVRMAGDQMMNVGAFETVKVQSRFVPTYLYSFEYEGSFGLIDFIRAMFVMSLPEKARSSVQKLTGVAHGDDIAYLFPLAFLPRGDERDAAMKDILTDIFVQFAKSGDPTPDPRSDVKWPQWTQDDPRHFVFDAHPRLSRNLVDSKFLDFWEQLLASQPKRHREEL</sequence>
<dbReference type="CDD" id="cd00312">
    <property type="entry name" value="Esterase_lipase"/>
    <property type="match status" value="1"/>
</dbReference>
<evidence type="ECO:0000256" key="5">
    <source>
        <dbReference type="RuleBase" id="RU361235"/>
    </source>
</evidence>
<dbReference type="Gene3D" id="3.40.50.1820">
    <property type="entry name" value="alpha/beta hydrolase"/>
    <property type="match status" value="1"/>
</dbReference>
<name>A0A7R9AEA5_9CRUS</name>
<dbReference type="InterPro" id="IPR029058">
    <property type="entry name" value="AB_hydrolase_fold"/>
</dbReference>
<dbReference type="SUPFAM" id="SSF53474">
    <property type="entry name" value="alpha/beta-Hydrolases"/>
    <property type="match status" value="1"/>
</dbReference>
<feature type="domain" description="Carboxylesterase type B" evidence="6">
    <location>
        <begin position="23"/>
        <end position="552"/>
    </location>
</feature>
<dbReference type="EMBL" id="LR904185">
    <property type="protein sequence ID" value="CAD7252647.1"/>
    <property type="molecule type" value="Genomic_DNA"/>
</dbReference>
<dbReference type="InterPro" id="IPR019819">
    <property type="entry name" value="Carboxylesterase_B_CS"/>
</dbReference>
<keyword evidence="2" id="KW-0719">Serine esterase</keyword>
<dbReference type="PANTHER" id="PTHR11559">
    <property type="entry name" value="CARBOXYLESTERASE"/>
    <property type="match status" value="1"/>
</dbReference>
<feature type="chain" id="PRO_5036509493" description="Carboxylic ester hydrolase" evidence="5">
    <location>
        <begin position="22"/>
        <end position="567"/>
    </location>
</feature>
<evidence type="ECO:0000313" key="7">
    <source>
        <dbReference type="EMBL" id="CAD7252647.1"/>
    </source>
</evidence>
<dbReference type="InterPro" id="IPR002018">
    <property type="entry name" value="CarbesteraseB"/>
</dbReference>
<dbReference type="OrthoDB" id="19653at2759"/>
<organism evidence="7">
    <name type="scientific">Darwinula stevensoni</name>
    <dbReference type="NCBI Taxonomy" id="69355"/>
    <lineage>
        <taxon>Eukaryota</taxon>
        <taxon>Metazoa</taxon>
        <taxon>Ecdysozoa</taxon>
        <taxon>Arthropoda</taxon>
        <taxon>Crustacea</taxon>
        <taxon>Oligostraca</taxon>
        <taxon>Ostracoda</taxon>
        <taxon>Podocopa</taxon>
        <taxon>Podocopida</taxon>
        <taxon>Darwinulocopina</taxon>
        <taxon>Darwinuloidea</taxon>
        <taxon>Darwinulidae</taxon>
        <taxon>Darwinula</taxon>
    </lineage>
</organism>
<dbReference type="InterPro" id="IPR050309">
    <property type="entry name" value="Type-B_Carboxylest/Lipase"/>
</dbReference>
<feature type="signal peptide" evidence="5">
    <location>
        <begin position="1"/>
        <end position="21"/>
    </location>
</feature>
<evidence type="ECO:0000313" key="8">
    <source>
        <dbReference type="Proteomes" id="UP000677054"/>
    </source>
</evidence>
<evidence type="ECO:0000256" key="2">
    <source>
        <dbReference type="ARBA" id="ARBA00022487"/>
    </source>
</evidence>
<keyword evidence="4" id="KW-0325">Glycoprotein</keyword>
<dbReference type="Proteomes" id="UP000677054">
    <property type="component" value="Unassembled WGS sequence"/>
</dbReference>
<dbReference type="InterPro" id="IPR019826">
    <property type="entry name" value="Carboxylesterase_B_AS"/>
</dbReference>
<keyword evidence="8" id="KW-1185">Reference proteome</keyword>
<evidence type="ECO:0000256" key="3">
    <source>
        <dbReference type="ARBA" id="ARBA00022801"/>
    </source>
</evidence>
<evidence type="ECO:0000256" key="4">
    <source>
        <dbReference type="ARBA" id="ARBA00023180"/>
    </source>
</evidence>
<reference evidence="7" key="1">
    <citation type="submission" date="2020-11" db="EMBL/GenBank/DDBJ databases">
        <authorList>
            <person name="Tran Van P."/>
        </authorList>
    </citation>
    <scope>NUCLEOTIDE SEQUENCE</scope>
</reference>